<feature type="non-terminal residue" evidence="1">
    <location>
        <position position="1"/>
    </location>
</feature>
<evidence type="ECO:0000313" key="1">
    <source>
        <dbReference type="EMBL" id="HIX45230.1"/>
    </source>
</evidence>
<dbReference type="Proteomes" id="UP000824246">
    <property type="component" value="Unassembled WGS sequence"/>
</dbReference>
<accession>A0A9D1VQR3</accession>
<gene>
    <name evidence="1" type="ORF">H9982_03320</name>
</gene>
<dbReference type="Gene3D" id="3.90.550.10">
    <property type="entry name" value="Spore Coat Polysaccharide Biosynthesis Protein SpsA, Chain A"/>
    <property type="match status" value="1"/>
</dbReference>
<protein>
    <submittedName>
        <fullName evidence="1">Nucleotidyltransferase family protein</fullName>
    </submittedName>
</protein>
<sequence>AGQIIDFLSGHDYGMRIDISDESDMLLDTGGGLRHAAALFPGDEPILLHNVDILSNLSLDHFTATFRPDYLAQVVVSERPTSRYLLFDNDNRLAGWHNINTGTTRPAGIDPTMLHPYAFAGIHLVSPRIFSLMARYPDKFSIIDFYLEAMHNETIAAYRPDNFAMLDVGKIDTLAAAEEFVTRYNL</sequence>
<dbReference type="InterPro" id="IPR029044">
    <property type="entry name" value="Nucleotide-diphossugar_trans"/>
</dbReference>
<reference evidence="1" key="2">
    <citation type="submission" date="2021-04" db="EMBL/GenBank/DDBJ databases">
        <authorList>
            <person name="Gilroy R."/>
        </authorList>
    </citation>
    <scope>NUCLEOTIDE SEQUENCE</scope>
    <source>
        <strain evidence="1">ChiHjej12B11-16260</strain>
    </source>
</reference>
<dbReference type="EMBL" id="DXFB01000088">
    <property type="protein sequence ID" value="HIX45230.1"/>
    <property type="molecule type" value="Genomic_DNA"/>
</dbReference>
<name>A0A9D1VQR3_9BACT</name>
<proteinExistence type="predicted"/>
<organism evidence="1 2">
    <name type="scientific">Candidatus Barnesiella excrementipullorum</name>
    <dbReference type="NCBI Taxonomy" id="2838479"/>
    <lineage>
        <taxon>Bacteria</taxon>
        <taxon>Pseudomonadati</taxon>
        <taxon>Bacteroidota</taxon>
        <taxon>Bacteroidia</taxon>
        <taxon>Bacteroidales</taxon>
        <taxon>Barnesiellaceae</taxon>
        <taxon>Barnesiella</taxon>
    </lineage>
</organism>
<dbReference type="SUPFAM" id="SSF53448">
    <property type="entry name" value="Nucleotide-diphospho-sugar transferases"/>
    <property type="match status" value="1"/>
</dbReference>
<dbReference type="AlphaFoldDB" id="A0A9D1VQR3"/>
<comment type="caution">
    <text evidence="1">The sequence shown here is derived from an EMBL/GenBank/DDBJ whole genome shotgun (WGS) entry which is preliminary data.</text>
</comment>
<evidence type="ECO:0000313" key="2">
    <source>
        <dbReference type="Proteomes" id="UP000824246"/>
    </source>
</evidence>
<reference evidence="1" key="1">
    <citation type="journal article" date="2021" name="PeerJ">
        <title>Extensive microbial diversity within the chicken gut microbiome revealed by metagenomics and culture.</title>
        <authorList>
            <person name="Gilroy R."/>
            <person name="Ravi A."/>
            <person name="Getino M."/>
            <person name="Pursley I."/>
            <person name="Horton D.L."/>
            <person name="Alikhan N.F."/>
            <person name="Baker D."/>
            <person name="Gharbi K."/>
            <person name="Hall N."/>
            <person name="Watson M."/>
            <person name="Adriaenssens E.M."/>
            <person name="Foster-Nyarko E."/>
            <person name="Jarju S."/>
            <person name="Secka A."/>
            <person name="Antonio M."/>
            <person name="Oren A."/>
            <person name="Chaudhuri R.R."/>
            <person name="La Ragione R."/>
            <person name="Hildebrand F."/>
            <person name="Pallen M.J."/>
        </authorList>
    </citation>
    <scope>NUCLEOTIDE SEQUENCE</scope>
    <source>
        <strain evidence="1">ChiHjej12B11-16260</strain>
    </source>
</reference>